<reference evidence="1 3" key="2">
    <citation type="submission" date="2020-05" db="EMBL/GenBank/DDBJ databases">
        <authorList>
            <person name="Campoy J."/>
            <person name="Schneeberger K."/>
            <person name="Spophaly S."/>
        </authorList>
    </citation>
    <scope>NUCLEOTIDE SEQUENCE [LARGE SCALE GENOMIC DNA]</scope>
    <source>
        <strain evidence="1">PruArmRojPasFocal</strain>
    </source>
</reference>
<evidence type="ECO:0000313" key="3">
    <source>
        <dbReference type="Proteomes" id="UP000507222"/>
    </source>
</evidence>
<sequence>MGGREVSGQKRVFLVTECSFQKVDTTPQAFRASIIGMKRFSPGGRSDCGLGLRFHEGRWILFCSFLCLRDWRRKVTSMGRDLTDMPSSFVSWELGK</sequence>
<dbReference type="EMBL" id="CAEKDK010000005">
    <property type="protein sequence ID" value="CAB4280544.1"/>
    <property type="molecule type" value="Genomic_DNA"/>
</dbReference>
<organism evidence="1 3">
    <name type="scientific">Prunus armeniaca</name>
    <name type="common">Apricot</name>
    <name type="synonym">Armeniaca vulgaris</name>
    <dbReference type="NCBI Taxonomy" id="36596"/>
    <lineage>
        <taxon>Eukaryota</taxon>
        <taxon>Viridiplantae</taxon>
        <taxon>Streptophyta</taxon>
        <taxon>Embryophyta</taxon>
        <taxon>Tracheophyta</taxon>
        <taxon>Spermatophyta</taxon>
        <taxon>Magnoliopsida</taxon>
        <taxon>eudicotyledons</taxon>
        <taxon>Gunneridae</taxon>
        <taxon>Pentapetalae</taxon>
        <taxon>rosids</taxon>
        <taxon>fabids</taxon>
        <taxon>Rosales</taxon>
        <taxon>Rosaceae</taxon>
        <taxon>Amygdaloideae</taxon>
        <taxon>Amygdaleae</taxon>
        <taxon>Prunus</taxon>
    </lineage>
</organism>
<dbReference type="AlphaFoldDB" id="A0A6J5UYP4"/>
<protein>
    <submittedName>
        <fullName evidence="1">Uncharacterized protein</fullName>
    </submittedName>
</protein>
<accession>A0A6J5UYP4</accession>
<dbReference type="Proteomes" id="UP000507245">
    <property type="component" value="Unassembled WGS sequence"/>
</dbReference>
<proteinExistence type="predicted"/>
<dbReference type="EMBL" id="CAEKKB010000005">
    <property type="protein sequence ID" value="CAB4310956.1"/>
    <property type="molecule type" value="Genomic_DNA"/>
</dbReference>
<keyword evidence="4" id="KW-1185">Reference proteome</keyword>
<name>A0A6J5UYP4_PRUAR</name>
<evidence type="ECO:0000313" key="1">
    <source>
        <dbReference type="EMBL" id="CAB4280544.1"/>
    </source>
</evidence>
<reference evidence="4" key="1">
    <citation type="journal article" date="2020" name="Genome Biol.">
        <title>Gamete binning: chromosome-level and haplotype-resolved genome assembly enabled by high-throughput single-cell sequencing of gamete genomes.</title>
        <authorList>
            <person name="Campoy J.A."/>
            <person name="Sun H."/>
            <person name="Goel M."/>
            <person name="Jiao W.-B."/>
            <person name="Folz-Donahue K."/>
            <person name="Wang N."/>
            <person name="Rubio M."/>
            <person name="Liu C."/>
            <person name="Kukat C."/>
            <person name="Ruiz D."/>
            <person name="Huettel B."/>
            <person name="Schneeberger K."/>
        </authorList>
    </citation>
    <scope>NUCLEOTIDE SEQUENCE [LARGE SCALE GENOMIC DNA]</scope>
    <source>
        <strain evidence="4">cv. Rojo Pasion</strain>
    </source>
</reference>
<evidence type="ECO:0000313" key="2">
    <source>
        <dbReference type="EMBL" id="CAB4310956.1"/>
    </source>
</evidence>
<evidence type="ECO:0000313" key="4">
    <source>
        <dbReference type="Proteomes" id="UP000507245"/>
    </source>
</evidence>
<dbReference type="Proteomes" id="UP000507222">
    <property type="component" value="Unassembled WGS sequence"/>
</dbReference>
<gene>
    <name evidence="1" type="ORF">CURHAP_LOCUS33400</name>
    <name evidence="2" type="ORF">ORAREDHAP_LOCUS32964</name>
</gene>